<reference evidence="2" key="1">
    <citation type="submission" date="2022-12" db="EMBL/GenBank/DDBJ databases">
        <title>Chromosome-level genome assembly of the bean flower thrips Megalurothrips usitatus.</title>
        <authorList>
            <person name="Ma L."/>
            <person name="Liu Q."/>
            <person name="Li H."/>
            <person name="Cai W."/>
        </authorList>
    </citation>
    <scope>NUCLEOTIDE SEQUENCE</scope>
    <source>
        <strain evidence="2">Cailab_2022a</strain>
    </source>
</reference>
<evidence type="ECO:0000313" key="3">
    <source>
        <dbReference type="Proteomes" id="UP001075354"/>
    </source>
</evidence>
<protein>
    <submittedName>
        <fullName evidence="2">Uncharacterized protein</fullName>
    </submittedName>
</protein>
<keyword evidence="1" id="KW-0812">Transmembrane</keyword>
<keyword evidence="3" id="KW-1185">Reference proteome</keyword>
<dbReference type="AlphaFoldDB" id="A0AAV7XBC9"/>
<feature type="transmembrane region" description="Helical" evidence="1">
    <location>
        <begin position="14"/>
        <end position="35"/>
    </location>
</feature>
<organism evidence="2 3">
    <name type="scientific">Megalurothrips usitatus</name>
    <name type="common">bean blossom thrips</name>
    <dbReference type="NCBI Taxonomy" id="439358"/>
    <lineage>
        <taxon>Eukaryota</taxon>
        <taxon>Metazoa</taxon>
        <taxon>Ecdysozoa</taxon>
        <taxon>Arthropoda</taxon>
        <taxon>Hexapoda</taxon>
        <taxon>Insecta</taxon>
        <taxon>Pterygota</taxon>
        <taxon>Neoptera</taxon>
        <taxon>Paraneoptera</taxon>
        <taxon>Thysanoptera</taxon>
        <taxon>Terebrantia</taxon>
        <taxon>Thripoidea</taxon>
        <taxon>Thripidae</taxon>
        <taxon>Megalurothrips</taxon>
    </lineage>
</organism>
<dbReference type="EMBL" id="JAPTSV010000012">
    <property type="protein sequence ID" value="KAJ1521914.1"/>
    <property type="molecule type" value="Genomic_DNA"/>
</dbReference>
<dbReference type="Proteomes" id="UP001075354">
    <property type="component" value="Chromosome 12"/>
</dbReference>
<sequence>MGVLYLVGMAYRRWPVAVGGIVMGCTAALTTYGLWTAAVGTRAMVAPGSAGQSASASLVSV</sequence>
<keyword evidence="1" id="KW-1133">Transmembrane helix</keyword>
<name>A0AAV7XBC9_9NEOP</name>
<accession>A0AAV7XBC9</accession>
<comment type="caution">
    <text evidence="2">The sequence shown here is derived from an EMBL/GenBank/DDBJ whole genome shotgun (WGS) entry which is preliminary data.</text>
</comment>
<proteinExistence type="predicted"/>
<evidence type="ECO:0000256" key="1">
    <source>
        <dbReference type="SAM" id="Phobius"/>
    </source>
</evidence>
<evidence type="ECO:0000313" key="2">
    <source>
        <dbReference type="EMBL" id="KAJ1521914.1"/>
    </source>
</evidence>
<gene>
    <name evidence="2" type="ORF">ONE63_002250</name>
</gene>
<keyword evidence="1" id="KW-0472">Membrane</keyword>